<gene>
    <name evidence="1" type="ORF">DARMORV10_A06P35100.1</name>
</gene>
<dbReference type="Proteomes" id="UP001295469">
    <property type="component" value="Chromosome A06"/>
</dbReference>
<name>A0A816SRN7_BRANA</name>
<dbReference type="AlphaFoldDB" id="A0A816SRN7"/>
<proteinExistence type="predicted"/>
<organism evidence="1">
    <name type="scientific">Brassica napus</name>
    <name type="common">Rape</name>
    <dbReference type="NCBI Taxonomy" id="3708"/>
    <lineage>
        <taxon>Eukaryota</taxon>
        <taxon>Viridiplantae</taxon>
        <taxon>Streptophyta</taxon>
        <taxon>Embryophyta</taxon>
        <taxon>Tracheophyta</taxon>
        <taxon>Spermatophyta</taxon>
        <taxon>Magnoliopsida</taxon>
        <taxon>eudicotyledons</taxon>
        <taxon>Gunneridae</taxon>
        <taxon>Pentapetalae</taxon>
        <taxon>rosids</taxon>
        <taxon>malvids</taxon>
        <taxon>Brassicales</taxon>
        <taxon>Brassicaceae</taxon>
        <taxon>Brassiceae</taxon>
        <taxon>Brassica</taxon>
    </lineage>
</organism>
<dbReference type="EMBL" id="HG994360">
    <property type="protein sequence ID" value="CAF2088824.1"/>
    <property type="molecule type" value="Genomic_DNA"/>
</dbReference>
<protein>
    <submittedName>
        <fullName evidence="1">(rape) hypothetical protein</fullName>
    </submittedName>
</protein>
<reference evidence="1" key="1">
    <citation type="submission" date="2021-01" db="EMBL/GenBank/DDBJ databases">
        <authorList>
            <consortium name="Genoscope - CEA"/>
            <person name="William W."/>
        </authorList>
    </citation>
    <scope>NUCLEOTIDE SEQUENCE</scope>
</reference>
<accession>A0A816SRN7</accession>
<evidence type="ECO:0000313" key="1">
    <source>
        <dbReference type="EMBL" id="CAF2088824.1"/>
    </source>
</evidence>
<sequence>MESQNSFSLPLWKQNDQIRMYLLPQYGQRNKRKNLGNKRLALILKHPNRLVDYQLQLKFDLFKLVAKNETEAAIRYLLDPYESTTLMLFLSVIGPQISENLTYKKAFLKEF</sequence>